<evidence type="ECO:0000313" key="4">
    <source>
        <dbReference type="Proteomes" id="UP000188268"/>
    </source>
</evidence>
<dbReference type="AlphaFoldDB" id="A0A1R3HZI7"/>
<dbReference type="Proteomes" id="UP000188268">
    <property type="component" value="Unassembled WGS sequence"/>
</dbReference>
<dbReference type="PANTHER" id="PTHR47165">
    <property type="entry name" value="OS03G0429900 PROTEIN"/>
    <property type="match status" value="1"/>
</dbReference>
<feature type="region of interest" description="Disordered" evidence="1">
    <location>
        <begin position="474"/>
        <end position="494"/>
    </location>
</feature>
<accession>A0A1R3HZI7</accession>
<proteinExistence type="predicted"/>
<dbReference type="InterPro" id="IPR012340">
    <property type="entry name" value="NA-bd_OB-fold"/>
</dbReference>
<dbReference type="OMA" id="FHNETDA"/>
<protein>
    <submittedName>
        <fullName evidence="3">Nucleic acid-binding protein</fullName>
    </submittedName>
</protein>
<dbReference type="EMBL" id="AWWV01010973">
    <property type="protein sequence ID" value="OMO75740.1"/>
    <property type="molecule type" value="Genomic_DNA"/>
</dbReference>
<dbReference type="Gramene" id="OMO75740">
    <property type="protein sequence ID" value="OMO75740"/>
    <property type="gene ID" value="CCACVL1_16060"/>
</dbReference>
<name>A0A1R3HZI7_COCAP</name>
<evidence type="ECO:0000256" key="1">
    <source>
        <dbReference type="SAM" id="MobiDB-lite"/>
    </source>
</evidence>
<dbReference type="Gene3D" id="2.40.50.140">
    <property type="entry name" value="Nucleic acid-binding proteins"/>
    <property type="match status" value="2"/>
</dbReference>
<gene>
    <name evidence="3" type="ORF">CCACVL1_16060</name>
</gene>
<evidence type="ECO:0000313" key="3">
    <source>
        <dbReference type="EMBL" id="OMO75740.1"/>
    </source>
</evidence>
<comment type="caution">
    <text evidence="3">The sequence shown here is derived from an EMBL/GenBank/DDBJ whole genome shotgun (WGS) entry which is preliminary data.</text>
</comment>
<feature type="chain" id="PRO_5012684028" evidence="2">
    <location>
        <begin position="22"/>
        <end position="494"/>
    </location>
</feature>
<dbReference type="STRING" id="210143.A0A1R3HZI7"/>
<keyword evidence="4" id="KW-1185">Reference proteome</keyword>
<feature type="compositionally biased region" description="Basic residues" evidence="1">
    <location>
        <begin position="482"/>
        <end position="494"/>
    </location>
</feature>
<dbReference type="SUPFAM" id="SSF50249">
    <property type="entry name" value="Nucleic acid-binding proteins"/>
    <property type="match status" value="1"/>
</dbReference>
<sequence>MVVSLSIGLIFLMFFYGDVMRVDIPLDIFEELGIVMSQGHVYRFLRFQVVPSKEQYRWVKSDYDIHFNGSTDLEPVTEGVDKYPRYWFSLATVEQINMRGKFELVLTNVAGMLLSLTDVTEVYKSTGEIKKKKDIVLRLIRSTLLFLLFFHFFSFDSFLYLTGNKFLSTSSASTLFVNPDIQEAEEIRRRFAHDKTPVLFIRNGGGGGGDGNGPLDIYIDRLLYLTAPDVKGKRFRIEGKITRVLIKNGWFFEYCSKCSARVDPCGNAFKCLRDGIVTPKFVTQLSLTVTDETTRMNLTAFGPVGERDIMKHDYVFTIGATEQSLTQGPLRYRVFSFVVKSSEDILGGIGHQLPGKDNDVLASISTGQAPAVGVSLGLDDSVGLDHSQADVDASQINRTPTESAGQTSQPVVHDSQIPTYTPPSVSTGQASALDVSLGLDESIGLDDSQAGLDDYQMSTDQTFVAEGALEGPAKVIGSQSSSKRRKSCARKLQL</sequence>
<reference evidence="3 4" key="1">
    <citation type="submission" date="2013-09" db="EMBL/GenBank/DDBJ databases">
        <title>Corchorus capsularis genome sequencing.</title>
        <authorList>
            <person name="Alam M."/>
            <person name="Haque M.S."/>
            <person name="Islam M.S."/>
            <person name="Emdad E.M."/>
            <person name="Islam M.M."/>
            <person name="Ahmed B."/>
            <person name="Halim A."/>
            <person name="Hossen Q.M.M."/>
            <person name="Hossain M.Z."/>
            <person name="Ahmed R."/>
            <person name="Khan M.M."/>
            <person name="Islam R."/>
            <person name="Rashid M.M."/>
            <person name="Khan S.A."/>
            <person name="Rahman M.S."/>
            <person name="Alam M."/>
        </authorList>
    </citation>
    <scope>NUCLEOTIDE SEQUENCE [LARGE SCALE GENOMIC DNA]</scope>
    <source>
        <strain evidence="4">cv. CVL-1</strain>
        <tissue evidence="3">Whole seedling</tissue>
    </source>
</reference>
<evidence type="ECO:0000256" key="2">
    <source>
        <dbReference type="SAM" id="SignalP"/>
    </source>
</evidence>
<dbReference type="PANTHER" id="PTHR47165:SF4">
    <property type="entry name" value="OS03G0429900 PROTEIN"/>
    <property type="match status" value="1"/>
</dbReference>
<keyword evidence="2" id="KW-0732">Signal</keyword>
<organism evidence="3 4">
    <name type="scientific">Corchorus capsularis</name>
    <name type="common">Jute</name>
    <dbReference type="NCBI Taxonomy" id="210143"/>
    <lineage>
        <taxon>Eukaryota</taxon>
        <taxon>Viridiplantae</taxon>
        <taxon>Streptophyta</taxon>
        <taxon>Embryophyta</taxon>
        <taxon>Tracheophyta</taxon>
        <taxon>Spermatophyta</taxon>
        <taxon>Magnoliopsida</taxon>
        <taxon>eudicotyledons</taxon>
        <taxon>Gunneridae</taxon>
        <taxon>Pentapetalae</taxon>
        <taxon>rosids</taxon>
        <taxon>malvids</taxon>
        <taxon>Malvales</taxon>
        <taxon>Malvaceae</taxon>
        <taxon>Grewioideae</taxon>
        <taxon>Apeibeae</taxon>
        <taxon>Corchorus</taxon>
    </lineage>
</organism>
<dbReference type="OrthoDB" id="1931061at2759"/>
<feature type="signal peptide" evidence="2">
    <location>
        <begin position="1"/>
        <end position="21"/>
    </location>
</feature>